<evidence type="ECO:0000313" key="3">
    <source>
        <dbReference type="EMBL" id="KAK4458126.1"/>
    </source>
</evidence>
<proteinExistence type="predicted"/>
<feature type="region of interest" description="Disordered" evidence="1">
    <location>
        <begin position="1"/>
        <end position="68"/>
    </location>
</feature>
<sequence length="913" mass="101908">MYGDDDSSGPEDNRPLSFLASPKLDNEHADSGLKPHSGDHGDDHKLRLVRTTSDQSGGGHVNANGFALRKSQTFPARLATERTISHDGPRSPLSPLSPTPSLRAVQADESQFPTNIDNPNDIAQELSNLQALRRMSMDVGNHTRDPDLLPFSGVSLMAMPSIAPTGDDDEADPSRLLWVPARVHPELEPTAFKNFLENRVQTMKRRSGETLLTPDGASGGNPGSLRRKKSMLSRQVNPNADIGDSNDNGSERLRRHGSLGEYATPELSLNELVKDPTKVVQKLAQDTMAECGDSDSPILPVAPGMGLRRSTKTTYRKGGSQRYGDRATFSKRISGKQSEHEIGDEPPPVPALDPMMKPLARVNSEPIAQNYSRPQRTVRRQHNFSRDLATDGAAASDAPAQGETDSPASPDSPPSQRIPARSASATERRTPAHSAPSVPQIVETPPVEETAEPPLALPERSSSQKATQQQTPPDQPPVDGPPARSNKRPGPIPVQSPPSSKPGQPETSIATKEKAPAKENPLSEISQPTTLPGSGGSTTSSSTFVPTFDNADKKVDRRSKDKDETNSIISTKSTSSWKWFKSGDKEKKKKDKEEEREREKEREREAEREREREEQAKMAKSKSSEKGHDNARLDVLQKSIDNPKGRESLRLDRDSIELPPDDKKKETSRKSSDSKKEREGFFGGLFGGSKKKGSDKEQSHKKKDQRPLTPEPPQRAPRPDVDYHWTRFPIIEERAIYRMAHIKLANPRRPLHSQVLLSNFMYSYLAKVQAMHPQLNVPISPQQKRQEEERKRREAEEQRQRQLELEQQLAAQQAAQDGNFGNFDYHRSGSQYGDSPVQHDGSVQYVDDSQIYEYEHGGDHQQQHQNINGNNHDYQQQQQQQQLQQNQTRDQNYYYARGDTSQFDDDDERSDMW</sequence>
<feature type="domain" description="Protein Zds1 C-terminal" evidence="2">
    <location>
        <begin position="717"/>
        <end position="769"/>
    </location>
</feature>
<dbReference type="GO" id="GO:0030010">
    <property type="term" value="P:establishment of cell polarity"/>
    <property type="evidence" value="ECO:0007669"/>
    <property type="project" value="TreeGrafter"/>
</dbReference>
<name>A0AAV9HBI2_9PEZI</name>
<feature type="compositionally biased region" description="Basic and acidic residues" evidence="1">
    <location>
        <begin position="784"/>
        <end position="804"/>
    </location>
</feature>
<dbReference type="InterPro" id="IPR040206">
    <property type="entry name" value="Zds1/2"/>
</dbReference>
<organism evidence="3 4">
    <name type="scientific">Cladorrhinum samala</name>
    <dbReference type="NCBI Taxonomy" id="585594"/>
    <lineage>
        <taxon>Eukaryota</taxon>
        <taxon>Fungi</taxon>
        <taxon>Dikarya</taxon>
        <taxon>Ascomycota</taxon>
        <taxon>Pezizomycotina</taxon>
        <taxon>Sordariomycetes</taxon>
        <taxon>Sordariomycetidae</taxon>
        <taxon>Sordariales</taxon>
        <taxon>Podosporaceae</taxon>
        <taxon>Cladorrhinum</taxon>
    </lineage>
</organism>
<feature type="compositionally biased region" description="Low complexity" evidence="1">
    <location>
        <begin position="863"/>
        <end position="887"/>
    </location>
</feature>
<feature type="compositionally biased region" description="Basic and acidic residues" evidence="1">
    <location>
        <begin position="581"/>
        <end position="632"/>
    </location>
</feature>
<feature type="compositionally biased region" description="Polar residues" evidence="1">
    <location>
        <begin position="501"/>
        <end position="510"/>
    </location>
</feature>
<feature type="compositionally biased region" description="Low complexity" evidence="1">
    <location>
        <begin position="567"/>
        <end position="579"/>
    </location>
</feature>
<feature type="compositionally biased region" description="Low complexity" evidence="1">
    <location>
        <begin position="526"/>
        <end position="547"/>
    </location>
</feature>
<feature type="compositionally biased region" description="Low complexity" evidence="1">
    <location>
        <begin position="805"/>
        <end position="816"/>
    </location>
</feature>
<feature type="compositionally biased region" description="Basic and acidic residues" evidence="1">
    <location>
        <begin position="641"/>
        <end position="680"/>
    </location>
</feature>
<accession>A0AAV9HBI2</accession>
<feature type="region of interest" description="Disordered" evidence="1">
    <location>
        <begin position="857"/>
        <end position="913"/>
    </location>
</feature>
<evidence type="ECO:0000256" key="1">
    <source>
        <dbReference type="SAM" id="MobiDB-lite"/>
    </source>
</evidence>
<comment type="caution">
    <text evidence="3">The sequence shown here is derived from an EMBL/GenBank/DDBJ whole genome shotgun (WGS) entry which is preliminary data.</text>
</comment>
<keyword evidence="4" id="KW-1185">Reference proteome</keyword>
<feature type="compositionally biased region" description="Basic and acidic residues" evidence="1">
    <location>
        <begin position="550"/>
        <end position="565"/>
    </location>
</feature>
<gene>
    <name evidence="3" type="ORF">QBC42DRAFT_186744</name>
</gene>
<dbReference type="EMBL" id="MU865081">
    <property type="protein sequence ID" value="KAK4458126.1"/>
    <property type="molecule type" value="Genomic_DNA"/>
</dbReference>
<feature type="compositionally biased region" description="Low complexity" evidence="1">
    <location>
        <begin position="442"/>
        <end position="459"/>
    </location>
</feature>
<feature type="compositionally biased region" description="Low complexity" evidence="1">
    <location>
        <begin position="91"/>
        <end position="101"/>
    </location>
</feature>
<dbReference type="GO" id="GO:0005737">
    <property type="term" value="C:cytoplasm"/>
    <property type="evidence" value="ECO:0007669"/>
    <property type="project" value="TreeGrafter"/>
</dbReference>
<dbReference type="InterPro" id="IPR013941">
    <property type="entry name" value="ZDS1_C"/>
</dbReference>
<dbReference type="PANTHER" id="PTHR28089">
    <property type="entry name" value="PROTEIN ZDS1-RELATED"/>
    <property type="match status" value="1"/>
</dbReference>
<dbReference type="AlphaFoldDB" id="A0AAV9HBI2"/>
<dbReference type="GO" id="GO:0010971">
    <property type="term" value="P:positive regulation of G2/M transition of mitotic cell cycle"/>
    <property type="evidence" value="ECO:0007669"/>
    <property type="project" value="TreeGrafter"/>
</dbReference>
<feature type="compositionally biased region" description="Basic and acidic residues" evidence="1">
    <location>
        <begin position="24"/>
        <end position="46"/>
    </location>
</feature>
<feature type="region of interest" description="Disordered" evidence="1">
    <location>
        <begin position="80"/>
        <end position="101"/>
    </location>
</feature>
<dbReference type="SMART" id="SM01327">
    <property type="entry name" value="Zds_C"/>
    <property type="match status" value="1"/>
</dbReference>
<feature type="region of interest" description="Disordered" evidence="1">
    <location>
        <begin position="776"/>
        <end position="841"/>
    </location>
</feature>
<dbReference type="PANTHER" id="PTHR28089:SF1">
    <property type="entry name" value="PROTEIN ZDS1-RELATED"/>
    <property type="match status" value="1"/>
</dbReference>
<protein>
    <recommendedName>
        <fullName evidence="2">Protein Zds1 C-terminal domain-containing protein</fullName>
    </recommendedName>
</protein>
<feature type="compositionally biased region" description="Pro residues" evidence="1">
    <location>
        <begin position="490"/>
        <end position="500"/>
    </location>
</feature>
<dbReference type="Pfam" id="PF08632">
    <property type="entry name" value="Zds_C"/>
    <property type="match status" value="1"/>
</dbReference>
<dbReference type="Proteomes" id="UP001321749">
    <property type="component" value="Unassembled WGS sequence"/>
</dbReference>
<feature type="compositionally biased region" description="Polar residues" evidence="1">
    <location>
        <begin position="366"/>
        <end position="375"/>
    </location>
</feature>
<feature type="compositionally biased region" description="Acidic residues" evidence="1">
    <location>
        <begin position="902"/>
        <end position="913"/>
    </location>
</feature>
<reference evidence="3" key="2">
    <citation type="submission" date="2023-06" db="EMBL/GenBank/DDBJ databases">
        <authorList>
            <consortium name="Lawrence Berkeley National Laboratory"/>
            <person name="Mondo S.J."/>
            <person name="Hensen N."/>
            <person name="Bonometti L."/>
            <person name="Westerberg I."/>
            <person name="Brannstrom I.O."/>
            <person name="Guillou S."/>
            <person name="Cros-Aarteil S."/>
            <person name="Calhoun S."/>
            <person name="Haridas S."/>
            <person name="Kuo A."/>
            <person name="Pangilinan J."/>
            <person name="Riley R."/>
            <person name="Labutti K."/>
            <person name="Andreopoulos B."/>
            <person name="Lipzen A."/>
            <person name="Chen C."/>
            <person name="Yanf M."/>
            <person name="Daum C."/>
            <person name="Ng V."/>
            <person name="Clum A."/>
            <person name="Steindorff A."/>
            <person name="Ohm R."/>
            <person name="Martin F."/>
            <person name="Silar P."/>
            <person name="Natvig D."/>
            <person name="Lalanne C."/>
            <person name="Gautier V."/>
            <person name="Ament-Velasquez S.L."/>
            <person name="Kruys A."/>
            <person name="Hutchinson M.I."/>
            <person name="Powell A.J."/>
            <person name="Barry K."/>
            <person name="Miller A.N."/>
            <person name="Grigoriev I.V."/>
            <person name="Debuchy R."/>
            <person name="Gladieux P."/>
            <person name="Thoren M.H."/>
            <person name="Johannesson H."/>
        </authorList>
    </citation>
    <scope>NUCLEOTIDE SEQUENCE</scope>
    <source>
        <strain evidence="3">PSN324</strain>
    </source>
</reference>
<evidence type="ECO:0000259" key="2">
    <source>
        <dbReference type="SMART" id="SM01327"/>
    </source>
</evidence>
<reference evidence="3" key="1">
    <citation type="journal article" date="2023" name="Mol. Phylogenet. Evol.">
        <title>Genome-scale phylogeny and comparative genomics of the fungal order Sordariales.</title>
        <authorList>
            <person name="Hensen N."/>
            <person name="Bonometti L."/>
            <person name="Westerberg I."/>
            <person name="Brannstrom I.O."/>
            <person name="Guillou S."/>
            <person name="Cros-Aarteil S."/>
            <person name="Calhoun S."/>
            <person name="Haridas S."/>
            <person name="Kuo A."/>
            <person name="Mondo S."/>
            <person name="Pangilinan J."/>
            <person name="Riley R."/>
            <person name="LaButti K."/>
            <person name="Andreopoulos B."/>
            <person name="Lipzen A."/>
            <person name="Chen C."/>
            <person name="Yan M."/>
            <person name="Daum C."/>
            <person name="Ng V."/>
            <person name="Clum A."/>
            <person name="Steindorff A."/>
            <person name="Ohm R.A."/>
            <person name="Martin F."/>
            <person name="Silar P."/>
            <person name="Natvig D.O."/>
            <person name="Lalanne C."/>
            <person name="Gautier V."/>
            <person name="Ament-Velasquez S.L."/>
            <person name="Kruys A."/>
            <person name="Hutchinson M.I."/>
            <person name="Powell A.J."/>
            <person name="Barry K."/>
            <person name="Miller A.N."/>
            <person name="Grigoriev I.V."/>
            <person name="Debuchy R."/>
            <person name="Gladieux P."/>
            <person name="Hiltunen Thoren M."/>
            <person name="Johannesson H."/>
        </authorList>
    </citation>
    <scope>NUCLEOTIDE SEQUENCE</scope>
    <source>
        <strain evidence="3">PSN324</strain>
    </source>
</reference>
<feature type="region of interest" description="Disordered" evidence="1">
    <location>
        <begin position="205"/>
        <end position="254"/>
    </location>
</feature>
<evidence type="ECO:0000313" key="4">
    <source>
        <dbReference type="Proteomes" id="UP001321749"/>
    </source>
</evidence>
<feature type="region of interest" description="Disordered" evidence="1">
    <location>
        <begin position="290"/>
        <end position="721"/>
    </location>
</feature>
<feature type="compositionally biased region" description="Low complexity" evidence="1">
    <location>
        <begin position="390"/>
        <end position="409"/>
    </location>
</feature>
<feature type="compositionally biased region" description="Basic and acidic residues" evidence="1">
    <location>
        <begin position="80"/>
        <end position="89"/>
    </location>
</feature>